<dbReference type="SUPFAM" id="SSF46565">
    <property type="entry name" value="Chaperone J-domain"/>
    <property type="match status" value="1"/>
</dbReference>
<feature type="signal peptide" evidence="6">
    <location>
        <begin position="1"/>
        <end position="16"/>
    </location>
</feature>
<protein>
    <recommendedName>
        <fullName evidence="7">J domain-containing protein</fullName>
    </recommendedName>
</protein>
<evidence type="ECO:0000313" key="8">
    <source>
        <dbReference type="EMBL" id="TFL06345.1"/>
    </source>
</evidence>
<evidence type="ECO:0000256" key="6">
    <source>
        <dbReference type="SAM" id="SignalP"/>
    </source>
</evidence>
<comment type="subcellular location">
    <subcellularLocation>
        <location evidence="1">Endoplasmic reticulum</location>
    </subcellularLocation>
</comment>
<keyword evidence="4" id="KW-0802">TPR repeat</keyword>
<reference evidence="8 9" key="1">
    <citation type="journal article" date="2019" name="Nat. Ecol. Evol.">
        <title>Megaphylogeny resolves global patterns of mushroom evolution.</title>
        <authorList>
            <person name="Varga T."/>
            <person name="Krizsan K."/>
            <person name="Foldi C."/>
            <person name="Dima B."/>
            <person name="Sanchez-Garcia M."/>
            <person name="Sanchez-Ramirez S."/>
            <person name="Szollosi G.J."/>
            <person name="Szarkandi J.G."/>
            <person name="Papp V."/>
            <person name="Albert L."/>
            <person name="Andreopoulos W."/>
            <person name="Angelini C."/>
            <person name="Antonin V."/>
            <person name="Barry K.W."/>
            <person name="Bougher N.L."/>
            <person name="Buchanan P."/>
            <person name="Buyck B."/>
            <person name="Bense V."/>
            <person name="Catcheside P."/>
            <person name="Chovatia M."/>
            <person name="Cooper J."/>
            <person name="Damon W."/>
            <person name="Desjardin D."/>
            <person name="Finy P."/>
            <person name="Geml J."/>
            <person name="Haridas S."/>
            <person name="Hughes K."/>
            <person name="Justo A."/>
            <person name="Karasinski D."/>
            <person name="Kautmanova I."/>
            <person name="Kiss B."/>
            <person name="Kocsube S."/>
            <person name="Kotiranta H."/>
            <person name="LaButti K.M."/>
            <person name="Lechner B.E."/>
            <person name="Liimatainen K."/>
            <person name="Lipzen A."/>
            <person name="Lukacs Z."/>
            <person name="Mihaltcheva S."/>
            <person name="Morgado L.N."/>
            <person name="Niskanen T."/>
            <person name="Noordeloos M.E."/>
            <person name="Ohm R.A."/>
            <person name="Ortiz-Santana B."/>
            <person name="Ovrebo C."/>
            <person name="Racz N."/>
            <person name="Riley R."/>
            <person name="Savchenko A."/>
            <person name="Shiryaev A."/>
            <person name="Soop K."/>
            <person name="Spirin V."/>
            <person name="Szebenyi C."/>
            <person name="Tomsovsky M."/>
            <person name="Tulloss R.E."/>
            <person name="Uehling J."/>
            <person name="Grigoriev I.V."/>
            <person name="Vagvolgyi C."/>
            <person name="Papp T."/>
            <person name="Martin F.M."/>
            <person name="Miettinen O."/>
            <person name="Hibbett D.S."/>
            <person name="Nagy L.G."/>
        </authorList>
    </citation>
    <scope>NUCLEOTIDE SEQUENCE [LARGE SCALE GENOMIC DNA]</scope>
    <source>
        <strain evidence="8 9">CBS 309.79</strain>
    </source>
</reference>
<evidence type="ECO:0000313" key="9">
    <source>
        <dbReference type="Proteomes" id="UP000305067"/>
    </source>
</evidence>
<name>A0A5C3QWI5_9AGAR</name>
<dbReference type="GO" id="GO:0051787">
    <property type="term" value="F:misfolded protein binding"/>
    <property type="evidence" value="ECO:0007669"/>
    <property type="project" value="TreeGrafter"/>
</dbReference>
<dbReference type="SMART" id="SM00028">
    <property type="entry name" value="TPR"/>
    <property type="match status" value="4"/>
</dbReference>
<dbReference type="GO" id="GO:0051087">
    <property type="term" value="F:protein-folding chaperone binding"/>
    <property type="evidence" value="ECO:0007669"/>
    <property type="project" value="TreeGrafter"/>
</dbReference>
<dbReference type="InterPro" id="IPR019734">
    <property type="entry name" value="TPR_rpt"/>
</dbReference>
<feature type="repeat" description="TPR" evidence="4">
    <location>
        <begin position="64"/>
        <end position="97"/>
    </location>
</feature>
<dbReference type="PANTHER" id="PTHR44140:SF2">
    <property type="entry name" value="LD25575P"/>
    <property type="match status" value="1"/>
</dbReference>
<feature type="region of interest" description="Disordered" evidence="5">
    <location>
        <begin position="476"/>
        <end position="495"/>
    </location>
</feature>
<feature type="domain" description="J" evidence="7">
    <location>
        <begin position="419"/>
        <end position="480"/>
    </location>
</feature>
<organism evidence="8 9">
    <name type="scientific">Pterulicium gracile</name>
    <dbReference type="NCBI Taxonomy" id="1884261"/>
    <lineage>
        <taxon>Eukaryota</taxon>
        <taxon>Fungi</taxon>
        <taxon>Dikarya</taxon>
        <taxon>Basidiomycota</taxon>
        <taxon>Agaricomycotina</taxon>
        <taxon>Agaricomycetes</taxon>
        <taxon>Agaricomycetidae</taxon>
        <taxon>Agaricales</taxon>
        <taxon>Pleurotineae</taxon>
        <taxon>Pterulaceae</taxon>
        <taxon>Pterulicium</taxon>
    </lineage>
</organism>
<evidence type="ECO:0000256" key="3">
    <source>
        <dbReference type="ARBA" id="ARBA00022824"/>
    </source>
</evidence>
<evidence type="ECO:0000256" key="2">
    <source>
        <dbReference type="ARBA" id="ARBA00022729"/>
    </source>
</evidence>
<dbReference type="Proteomes" id="UP000305067">
    <property type="component" value="Unassembled WGS sequence"/>
</dbReference>
<keyword evidence="9" id="KW-1185">Reference proteome</keyword>
<keyword evidence="3" id="KW-0256">Endoplasmic reticulum</keyword>
<dbReference type="CDD" id="cd06257">
    <property type="entry name" value="DnaJ"/>
    <property type="match status" value="1"/>
</dbReference>
<dbReference type="InterPro" id="IPR011990">
    <property type="entry name" value="TPR-like_helical_dom_sf"/>
</dbReference>
<dbReference type="Gene3D" id="1.10.287.110">
    <property type="entry name" value="DnaJ domain"/>
    <property type="match status" value="1"/>
</dbReference>
<dbReference type="SUPFAM" id="SSF48452">
    <property type="entry name" value="TPR-like"/>
    <property type="match status" value="1"/>
</dbReference>
<dbReference type="AlphaFoldDB" id="A0A5C3QWI5"/>
<dbReference type="GO" id="GO:0034975">
    <property type="term" value="P:protein folding in endoplasmic reticulum"/>
    <property type="evidence" value="ECO:0007669"/>
    <property type="project" value="TreeGrafter"/>
</dbReference>
<dbReference type="PANTHER" id="PTHR44140">
    <property type="entry name" value="LD25575P"/>
    <property type="match status" value="1"/>
</dbReference>
<dbReference type="InterPro" id="IPR036869">
    <property type="entry name" value="J_dom_sf"/>
</dbReference>
<dbReference type="STRING" id="1884261.A0A5C3QWI5"/>
<dbReference type="Gene3D" id="1.25.40.10">
    <property type="entry name" value="Tetratricopeptide repeat domain"/>
    <property type="match status" value="1"/>
</dbReference>
<accession>A0A5C3QWI5</accession>
<evidence type="ECO:0000256" key="5">
    <source>
        <dbReference type="SAM" id="MobiDB-lite"/>
    </source>
</evidence>
<dbReference type="GO" id="GO:0005783">
    <property type="term" value="C:endoplasmic reticulum"/>
    <property type="evidence" value="ECO:0007669"/>
    <property type="project" value="UniProtKB-SubCell"/>
</dbReference>
<proteinExistence type="predicted"/>
<dbReference type="PROSITE" id="PS50005">
    <property type="entry name" value="TPR"/>
    <property type="match status" value="2"/>
</dbReference>
<gene>
    <name evidence="8" type="ORF">BDV98DRAFT_647467</name>
</gene>
<keyword evidence="2 6" id="KW-0732">Signal</keyword>
<dbReference type="PROSITE" id="PS50076">
    <property type="entry name" value="DNAJ_2"/>
    <property type="match status" value="1"/>
</dbReference>
<evidence type="ECO:0000256" key="4">
    <source>
        <dbReference type="PROSITE-ProRule" id="PRU00339"/>
    </source>
</evidence>
<dbReference type="InterPro" id="IPR051727">
    <property type="entry name" value="DnaJ_C3_Co-chaperones"/>
</dbReference>
<feature type="repeat" description="TPR" evidence="4">
    <location>
        <begin position="30"/>
        <end position="63"/>
    </location>
</feature>
<evidence type="ECO:0000259" key="7">
    <source>
        <dbReference type="PROSITE" id="PS50076"/>
    </source>
</evidence>
<feature type="chain" id="PRO_5023094284" description="J domain-containing protein" evidence="6">
    <location>
        <begin position="17"/>
        <end position="538"/>
    </location>
</feature>
<dbReference type="InterPro" id="IPR001623">
    <property type="entry name" value="DnaJ_domain"/>
</dbReference>
<dbReference type="Pfam" id="PF13174">
    <property type="entry name" value="TPR_6"/>
    <property type="match status" value="1"/>
</dbReference>
<dbReference type="Pfam" id="PF13432">
    <property type="entry name" value="TPR_16"/>
    <property type="match status" value="1"/>
</dbReference>
<dbReference type="Pfam" id="PF00226">
    <property type="entry name" value="DnaJ"/>
    <property type="match status" value="1"/>
</dbReference>
<dbReference type="SMART" id="SM00271">
    <property type="entry name" value="DnaJ"/>
    <property type="match status" value="1"/>
</dbReference>
<evidence type="ECO:0000256" key="1">
    <source>
        <dbReference type="ARBA" id="ARBA00004240"/>
    </source>
</evidence>
<dbReference type="OrthoDB" id="1726119at2759"/>
<dbReference type="EMBL" id="ML178815">
    <property type="protein sequence ID" value="TFL06345.1"/>
    <property type="molecule type" value="Genomic_DNA"/>
</dbReference>
<dbReference type="PRINTS" id="PR00625">
    <property type="entry name" value="JDOMAIN"/>
</dbReference>
<sequence length="538" mass="59053">MRILAYSSLFFQFALAALASEAGSLSPPGLQPLINTANALMAAGQFSDAVRAYSDAIDQSPADYMLYYRRATAYLSSNRHNSALEDFDRVLQLTSNTFDNAYLLKAKILLKEGRFADSREALQEFIKRHKQDQGAQDLLQDLERAESGAEKVRKAQKSELWTVCAEEAVQVLRVASHSVDMRTARADCSLRSGDYEGAIGDLSRLSHITSPDESFLIKLGRLSYLLLPPSTDAASPALTPIKQCLHSDPDSKKCLVVRRVFKNFDKSFASLESLVQASNWKGMKDLLIGKGKNNELLKRYNDMLDEEPDMIPGVNLKRVSPRRQVLLRALCKATTQLGDVRGAGKYCGDGEEGLGSMEGMEDDMDVLVAKGIAAQKREEYEEAVRLLDRAFEASGRSDREIAGKLQKAQRLLKQSKQKDYYKVLGVSRDADTRTIRKAFRMAAKTAHPDKGGSEAKMAAVNEAYEVLTNPELRQRFDNGDDPNDPMSQQGGHPFTGGFGGDHFAQFFQQGGYPGGGHPGGGGGFPGGGGNFKFHFGGH</sequence>